<dbReference type="NCBIfam" id="TIGR03083">
    <property type="entry name" value="maleylpyruvate isomerase family mycothiol-dependent enzyme"/>
    <property type="match status" value="1"/>
</dbReference>
<feature type="compositionally biased region" description="Polar residues" evidence="1">
    <location>
        <begin position="219"/>
        <end position="231"/>
    </location>
</feature>
<sequence length="274" mass="29325">MRIERFRECLHADAARLRVAITVAATAPVPTCPGWTVTDLADHVTQVYRHKTEVMRTGAFPEDWPPPPESGDVLADFDSAFAALAAELAARDPGEPVPTWYPGDQTVAFWARRMAHETVIHRVDGELAAGLPRAPIPADLAVDGVDEVLVRFLEHGSTNWPDDFGDALAGLDGRTVRVATDAGGTWHVRLAPDGVTVTTDDPESTDRPESTDDPENTVGPESTDGTGSAVATVTGDPVEVLLWLWRRGGADNLSLGGDTALITVLHDLMAKPTL</sequence>
<accession>A0ABT9MYG1</accession>
<evidence type="ECO:0000256" key="1">
    <source>
        <dbReference type="SAM" id="MobiDB-lite"/>
    </source>
</evidence>
<feature type="region of interest" description="Disordered" evidence="1">
    <location>
        <begin position="193"/>
        <end position="231"/>
    </location>
</feature>
<gene>
    <name evidence="4" type="ORF">J2S43_004941</name>
</gene>
<evidence type="ECO:0000313" key="4">
    <source>
        <dbReference type="EMBL" id="MDP9796429.1"/>
    </source>
</evidence>
<protein>
    <submittedName>
        <fullName evidence="4">Uncharacterized protein (TIGR03083 family)</fullName>
    </submittedName>
</protein>
<proteinExistence type="predicted"/>
<dbReference type="Pfam" id="PF07398">
    <property type="entry name" value="MDMPI_C"/>
    <property type="match status" value="1"/>
</dbReference>
<feature type="domain" description="Mycothiol-dependent maleylpyruvate isomerase metal-binding" evidence="3">
    <location>
        <begin position="10"/>
        <end position="124"/>
    </location>
</feature>
<dbReference type="InterPro" id="IPR034660">
    <property type="entry name" value="DinB/YfiT-like"/>
</dbReference>
<evidence type="ECO:0000259" key="3">
    <source>
        <dbReference type="Pfam" id="PF11716"/>
    </source>
</evidence>
<dbReference type="PANTHER" id="PTHR40758">
    <property type="entry name" value="CONSERVED PROTEIN"/>
    <property type="match status" value="1"/>
</dbReference>
<dbReference type="Pfam" id="PF11716">
    <property type="entry name" value="MDMPI_N"/>
    <property type="match status" value="1"/>
</dbReference>
<name>A0ABT9MYG1_9ACTN</name>
<dbReference type="SUPFAM" id="SSF109854">
    <property type="entry name" value="DinB/YfiT-like putative metalloenzymes"/>
    <property type="match status" value="1"/>
</dbReference>
<dbReference type="InterPro" id="IPR017517">
    <property type="entry name" value="Maleyloyr_isom"/>
</dbReference>
<evidence type="ECO:0000259" key="2">
    <source>
        <dbReference type="Pfam" id="PF07398"/>
    </source>
</evidence>
<organism evidence="4 5">
    <name type="scientific">Catenuloplanes nepalensis</name>
    <dbReference type="NCBI Taxonomy" id="587533"/>
    <lineage>
        <taxon>Bacteria</taxon>
        <taxon>Bacillati</taxon>
        <taxon>Actinomycetota</taxon>
        <taxon>Actinomycetes</taxon>
        <taxon>Micromonosporales</taxon>
        <taxon>Micromonosporaceae</taxon>
        <taxon>Catenuloplanes</taxon>
    </lineage>
</organism>
<dbReference type="EMBL" id="JAUSRA010000001">
    <property type="protein sequence ID" value="MDP9796429.1"/>
    <property type="molecule type" value="Genomic_DNA"/>
</dbReference>
<dbReference type="InterPro" id="IPR010872">
    <property type="entry name" value="MDMPI_C-term_domain"/>
</dbReference>
<evidence type="ECO:0000313" key="5">
    <source>
        <dbReference type="Proteomes" id="UP001240984"/>
    </source>
</evidence>
<keyword evidence="5" id="KW-1185">Reference proteome</keyword>
<comment type="caution">
    <text evidence="4">The sequence shown here is derived from an EMBL/GenBank/DDBJ whole genome shotgun (WGS) entry which is preliminary data.</text>
</comment>
<dbReference type="Proteomes" id="UP001240984">
    <property type="component" value="Unassembled WGS sequence"/>
</dbReference>
<dbReference type="InterPro" id="IPR024344">
    <property type="entry name" value="MDMPI_metal-binding"/>
</dbReference>
<reference evidence="4 5" key="1">
    <citation type="submission" date="2023-07" db="EMBL/GenBank/DDBJ databases">
        <title>Sequencing the genomes of 1000 actinobacteria strains.</title>
        <authorList>
            <person name="Klenk H.-P."/>
        </authorList>
    </citation>
    <scope>NUCLEOTIDE SEQUENCE [LARGE SCALE GENOMIC DNA]</scope>
    <source>
        <strain evidence="4 5">DSM 44710</strain>
    </source>
</reference>
<dbReference type="RefSeq" id="WP_306833001.1">
    <property type="nucleotide sequence ID" value="NZ_JAUSRA010000001.1"/>
</dbReference>
<feature type="domain" description="MDMPI C-terminal" evidence="2">
    <location>
        <begin position="139"/>
        <end position="261"/>
    </location>
</feature>
<dbReference type="PANTHER" id="PTHR40758:SF1">
    <property type="entry name" value="CONSERVED PROTEIN"/>
    <property type="match status" value="1"/>
</dbReference>